<evidence type="ECO:0000256" key="1">
    <source>
        <dbReference type="SAM" id="Phobius"/>
    </source>
</evidence>
<organism evidence="2">
    <name type="scientific">marine metagenome</name>
    <dbReference type="NCBI Taxonomy" id="408172"/>
    <lineage>
        <taxon>unclassified sequences</taxon>
        <taxon>metagenomes</taxon>
        <taxon>ecological metagenomes</taxon>
    </lineage>
</organism>
<evidence type="ECO:0000313" key="2">
    <source>
        <dbReference type="EMBL" id="SVA86789.1"/>
    </source>
</evidence>
<feature type="transmembrane region" description="Helical" evidence="1">
    <location>
        <begin position="25"/>
        <end position="44"/>
    </location>
</feature>
<name>A0A381ZC48_9ZZZZ</name>
<protein>
    <submittedName>
        <fullName evidence="2">Uncharacterized protein</fullName>
    </submittedName>
</protein>
<reference evidence="2" key="1">
    <citation type="submission" date="2018-05" db="EMBL/GenBank/DDBJ databases">
        <authorList>
            <person name="Lanie J.A."/>
            <person name="Ng W.-L."/>
            <person name="Kazmierczak K.M."/>
            <person name="Andrzejewski T.M."/>
            <person name="Davidsen T.M."/>
            <person name="Wayne K.J."/>
            <person name="Tettelin H."/>
            <person name="Glass J.I."/>
            <person name="Rusch D."/>
            <person name="Podicherti R."/>
            <person name="Tsui H.-C.T."/>
            <person name="Winkler M.E."/>
        </authorList>
    </citation>
    <scope>NUCLEOTIDE SEQUENCE</scope>
</reference>
<dbReference type="AlphaFoldDB" id="A0A381ZC48"/>
<proteinExistence type="predicted"/>
<gene>
    <name evidence="2" type="ORF">METZ01_LOCUS139643</name>
</gene>
<keyword evidence="1" id="KW-0472">Membrane</keyword>
<keyword evidence="1" id="KW-1133">Transmembrane helix</keyword>
<dbReference type="EMBL" id="UINC01020736">
    <property type="protein sequence ID" value="SVA86789.1"/>
    <property type="molecule type" value="Genomic_DNA"/>
</dbReference>
<accession>A0A381ZC48</accession>
<sequence length="121" mass="13552">MDTEVCMANFFVTIKNLSHESKTTLLLVLGLLSSTMCSKIIFAYSHAQLLLFDSPPPEYWQAIHLEFEQEGEAEIFFVPIKSGVYDFSVKNHEGGAWSVGLLSSDSQDSLPCPAFVYFTTF</sequence>
<keyword evidence="1" id="KW-0812">Transmembrane</keyword>